<gene>
    <name evidence="4" type="ORF">BO70DRAFT_362852</name>
</gene>
<dbReference type="VEuPathDB" id="FungiDB:BO70DRAFT_362852"/>
<evidence type="ECO:0000256" key="3">
    <source>
        <dbReference type="SAM" id="MobiDB-lite"/>
    </source>
</evidence>
<dbReference type="Proteomes" id="UP000247233">
    <property type="component" value="Unassembled WGS sequence"/>
</dbReference>
<dbReference type="OrthoDB" id="19419at2759"/>
<feature type="region of interest" description="Disordered" evidence="3">
    <location>
        <begin position="271"/>
        <end position="294"/>
    </location>
</feature>
<dbReference type="GO" id="GO:0006334">
    <property type="term" value="P:nucleosome assembly"/>
    <property type="evidence" value="ECO:0007669"/>
    <property type="project" value="InterPro"/>
</dbReference>
<comment type="similarity">
    <text evidence="1 2">Belongs to the nucleosome assembly protein (NAP) family.</text>
</comment>
<proteinExistence type="inferred from homology"/>
<dbReference type="PANTHER" id="PTHR11875">
    <property type="entry name" value="TESTIS-SPECIFIC Y-ENCODED PROTEIN"/>
    <property type="match status" value="1"/>
</dbReference>
<protein>
    <recommendedName>
        <fullName evidence="6">NAP family protein</fullName>
    </recommendedName>
</protein>
<evidence type="ECO:0000313" key="4">
    <source>
        <dbReference type="EMBL" id="PWY79715.1"/>
    </source>
</evidence>
<feature type="region of interest" description="Disordered" evidence="3">
    <location>
        <begin position="212"/>
        <end position="233"/>
    </location>
</feature>
<dbReference type="InterPro" id="IPR037231">
    <property type="entry name" value="NAP-like_sf"/>
</dbReference>
<dbReference type="SUPFAM" id="SSF143113">
    <property type="entry name" value="NAP-like"/>
    <property type="match status" value="1"/>
</dbReference>
<keyword evidence="5" id="KW-1185">Reference proteome</keyword>
<dbReference type="Pfam" id="PF00956">
    <property type="entry name" value="NAP"/>
    <property type="match status" value="1"/>
</dbReference>
<dbReference type="EMBL" id="MSFL01000015">
    <property type="protein sequence ID" value="PWY79715.1"/>
    <property type="molecule type" value="Genomic_DNA"/>
</dbReference>
<evidence type="ECO:0000256" key="2">
    <source>
        <dbReference type="RuleBase" id="RU003876"/>
    </source>
</evidence>
<name>A0A317W162_9EURO</name>
<dbReference type="InterPro" id="IPR002164">
    <property type="entry name" value="NAP_family"/>
</dbReference>
<dbReference type="GeneID" id="37065656"/>
<dbReference type="AlphaFoldDB" id="A0A317W162"/>
<evidence type="ECO:0000256" key="1">
    <source>
        <dbReference type="ARBA" id="ARBA00009947"/>
    </source>
</evidence>
<accession>A0A317W162</accession>
<dbReference type="RefSeq" id="XP_025398738.1">
    <property type="nucleotide sequence ID" value="XM_025543419.1"/>
</dbReference>
<dbReference type="GO" id="GO:0005634">
    <property type="term" value="C:nucleus"/>
    <property type="evidence" value="ECO:0007669"/>
    <property type="project" value="InterPro"/>
</dbReference>
<evidence type="ECO:0000313" key="5">
    <source>
        <dbReference type="Proteomes" id="UP000247233"/>
    </source>
</evidence>
<reference evidence="4 5" key="1">
    <citation type="submission" date="2016-12" db="EMBL/GenBank/DDBJ databases">
        <title>The genomes of Aspergillus section Nigri reveals drivers in fungal speciation.</title>
        <authorList>
            <consortium name="DOE Joint Genome Institute"/>
            <person name="Vesth T.C."/>
            <person name="Nybo J."/>
            <person name="Theobald S."/>
            <person name="Brandl J."/>
            <person name="Frisvad J.C."/>
            <person name="Nielsen K.F."/>
            <person name="Lyhne E.K."/>
            <person name="Kogle M.E."/>
            <person name="Kuo A."/>
            <person name="Riley R."/>
            <person name="Clum A."/>
            <person name="Nolan M."/>
            <person name="Lipzen A."/>
            <person name="Salamov A."/>
            <person name="Henrissat B."/>
            <person name="Wiebenga A."/>
            <person name="De Vries R.P."/>
            <person name="Grigoriev I.V."/>
            <person name="Mortensen U.H."/>
            <person name="Andersen M.R."/>
            <person name="Baker S.E."/>
        </authorList>
    </citation>
    <scope>NUCLEOTIDE SEQUENCE [LARGE SCALE GENOMIC DNA]</scope>
    <source>
        <strain evidence="4 5">CBS 117.55</strain>
    </source>
</reference>
<dbReference type="STRING" id="1448321.A0A317W162"/>
<comment type="caution">
    <text evidence="4">The sequence shown here is derived from an EMBL/GenBank/DDBJ whole genome shotgun (WGS) entry which is preliminary data.</text>
</comment>
<sequence length="333" mass="38477">MAAPPTSLLERIQRPEVSKETAKKIALVEQQFIRAEVEQLRQSTRLLQPLFEKRSEVINEPDVRDIFWTRVFLNAPAEIEEYITLPDATILASTLTNLTVERFEIDAQGQGEPRSFRVTFEFRTGDENPYFTNEKLVKEFYWRKQVLTTTQGHKRTWDGLVSEPVRINWKEGQDPTNGLLDLACDLAEAEKKGGERQKLPEFTKLVEKKEELEAAAEHDHDHDDDEDHECGGPEDSMSFFSFFGYRGSDVTAEQSKVATKEDEEKFQKLLKGELVEEDEDDDSDDDDVEDDFDDIEIFPPGEELAIAIAEDLWPNALKYYGEYRDRHISIMPY</sequence>
<feature type="compositionally biased region" description="Basic and acidic residues" evidence="3">
    <location>
        <begin position="212"/>
        <end position="221"/>
    </location>
</feature>
<organism evidence="4 5">
    <name type="scientific">Aspergillus heteromorphus CBS 117.55</name>
    <dbReference type="NCBI Taxonomy" id="1448321"/>
    <lineage>
        <taxon>Eukaryota</taxon>
        <taxon>Fungi</taxon>
        <taxon>Dikarya</taxon>
        <taxon>Ascomycota</taxon>
        <taxon>Pezizomycotina</taxon>
        <taxon>Eurotiomycetes</taxon>
        <taxon>Eurotiomycetidae</taxon>
        <taxon>Eurotiales</taxon>
        <taxon>Aspergillaceae</taxon>
        <taxon>Aspergillus</taxon>
        <taxon>Aspergillus subgen. Circumdati</taxon>
    </lineage>
</organism>
<evidence type="ECO:0008006" key="6">
    <source>
        <dbReference type="Google" id="ProtNLM"/>
    </source>
</evidence>
<feature type="compositionally biased region" description="Acidic residues" evidence="3">
    <location>
        <begin position="275"/>
        <end position="294"/>
    </location>
</feature>
<dbReference type="Gene3D" id="3.30.1120.90">
    <property type="entry name" value="Nucleosome assembly protein"/>
    <property type="match status" value="1"/>
</dbReference>